<proteinExistence type="predicted"/>
<name>A0A3P8ETB0_9TREM</name>
<accession>A0A3P8ETB0</accession>
<dbReference type="EMBL" id="UZAL01035255">
    <property type="protein sequence ID" value="VDP67282.1"/>
    <property type="molecule type" value="Genomic_DNA"/>
</dbReference>
<sequence length="60" mass="6887">MRSSLIIIFVNSFWPSSVSENAISSRARASRLDRVSSVSVPRPRKRFSNSLIEDGRIRMY</sequence>
<keyword evidence="2" id="KW-1185">Reference proteome</keyword>
<organism evidence="1 2">
    <name type="scientific">Schistosoma mattheei</name>
    <dbReference type="NCBI Taxonomy" id="31246"/>
    <lineage>
        <taxon>Eukaryota</taxon>
        <taxon>Metazoa</taxon>
        <taxon>Spiralia</taxon>
        <taxon>Lophotrochozoa</taxon>
        <taxon>Platyhelminthes</taxon>
        <taxon>Trematoda</taxon>
        <taxon>Digenea</taxon>
        <taxon>Strigeidida</taxon>
        <taxon>Schistosomatoidea</taxon>
        <taxon>Schistosomatidae</taxon>
        <taxon>Schistosoma</taxon>
    </lineage>
</organism>
<gene>
    <name evidence="1" type="ORF">SMTD_LOCUS14947</name>
</gene>
<evidence type="ECO:0000313" key="1">
    <source>
        <dbReference type="EMBL" id="VDP67282.1"/>
    </source>
</evidence>
<reference evidence="1 2" key="1">
    <citation type="submission" date="2018-11" db="EMBL/GenBank/DDBJ databases">
        <authorList>
            <consortium name="Pathogen Informatics"/>
        </authorList>
    </citation>
    <scope>NUCLEOTIDE SEQUENCE [LARGE SCALE GENOMIC DNA]</scope>
    <source>
        <strain>Denwood</strain>
        <strain evidence="2">Zambia</strain>
    </source>
</reference>
<dbReference type="AlphaFoldDB" id="A0A3P8ETB0"/>
<evidence type="ECO:0000313" key="2">
    <source>
        <dbReference type="Proteomes" id="UP000269396"/>
    </source>
</evidence>
<dbReference type="Proteomes" id="UP000269396">
    <property type="component" value="Unassembled WGS sequence"/>
</dbReference>
<protein>
    <submittedName>
        <fullName evidence="1">Uncharacterized protein</fullName>
    </submittedName>
</protein>